<protein>
    <submittedName>
        <fullName evidence="2">Helix-turn-helix transcriptional regulator</fullName>
    </submittedName>
</protein>
<dbReference type="EMBL" id="JADCJZ010000001">
    <property type="protein sequence ID" value="MBE5023970.1"/>
    <property type="molecule type" value="Genomic_DNA"/>
</dbReference>
<proteinExistence type="predicted"/>
<dbReference type="InterPro" id="IPR001387">
    <property type="entry name" value="Cro/C1-type_HTH"/>
</dbReference>
<dbReference type="RefSeq" id="WP_087226584.1">
    <property type="nucleotide sequence ID" value="NZ_JADCJZ010000001.1"/>
</dbReference>
<dbReference type="SUPFAM" id="SSF47413">
    <property type="entry name" value="lambda repressor-like DNA-binding domains"/>
    <property type="match status" value="1"/>
</dbReference>
<reference evidence="2 3" key="1">
    <citation type="submission" date="2020-10" db="EMBL/GenBank/DDBJ databases">
        <title>ChiBAC.</title>
        <authorList>
            <person name="Zenner C."/>
            <person name="Hitch T.C.A."/>
            <person name="Clavel T."/>
        </authorList>
    </citation>
    <scope>NUCLEOTIDE SEQUENCE [LARGE SCALE GENOMIC DNA]</scope>
    <source>
        <strain evidence="2 3">DSM 107455</strain>
    </source>
</reference>
<gene>
    <name evidence="2" type="ORF">INF26_03780</name>
</gene>
<name>A0ABR9QSB6_9ACTN</name>
<sequence>MATLDRGYSTLQALRKKAGFRSATAFAEKIGMNAYTYTNYEQGKANFTLEKAWEFADLLGCSLDELAGRQWPPEGASAPADPMREELVRCYDASTAENRHSLVVAARNAALASGEAAERGADTEAV</sequence>
<dbReference type="SMART" id="SM00530">
    <property type="entry name" value="HTH_XRE"/>
    <property type="match status" value="1"/>
</dbReference>
<evidence type="ECO:0000313" key="3">
    <source>
        <dbReference type="Proteomes" id="UP001194273"/>
    </source>
</evidence>
<organism evidence="2 3">
    <name type="scientific">Thermophilibacter gallinarum</name>
    <dbReference type="NCBI Taxonomy" id="2779357"/>
    <lineage>
        <taxon>Bacteria</taxon>
        <taxon>Bacillati</taxon>
        <taxon>Actinomycetota</taxon>
        <taxon>Coriobacteriia</taxon>
        <taxon>Coriobacteriales</taxon>
        <taxon>Atopobiaceae</taxon>
        <taxon>Thermophilibacter</taxon>
    </lineage>
</organism>
<dbReference type="Pfam" id="PF01381">
    <property type="entry name" value="HTH_3"/>
    <property type="match status" value="1"/>
</dbReference>
<dbReference type="Gene3D" id="1.10.260.40">
    <property type="entry name" value="lambda repressor-like DNA-binding domains"/>
    <property type="match status" value="1"/>
</dbReference>
<feature type="domain" description="HTH cro/C1-type" evidence="1">
    <location>
        <begin position="11"/>
        <end position="66"/>
    </location>
</feature>
<dbReference type="InterPro" id="IPR010982">
    <property type="entry name" value="Lambda_DNA-bd_dom_sf"/>
</dbReference>
<dbReference type="PROSITE" id="PS50943">
    <property type="entry name" value="HTH_CROC1"/>
    <property type="match status" value="1"/>
</dbReference>
<comment type="caution">
    <text evidence="2">The sequence shown here is derived from an EMBL/GenBank/DDBJ whole genome shotgun (WGS) entry which is preliminary data.</text>
</comment>
<evidence type="ECO:0000259" key="1">
    <source>
        <dbReference type="PROSITE" id="PS50943"/>
    </source>
</evidence>
<evidence type="ECO:0000313" key="2">
    <source>
        <dbReference type="EMBL" id="MBE5023970.1"/>
    </source>
</evidence>
<dbReference type="Proteomes" id="UP001194273">
    <property type="component" value="Unassembled WGS sequence"/>
</dbReference>
<dbReference type="CDD" id="cd00093">
    <property type="entry name" value="HTH_XRE"/>
    <property type="match status" value="1"/>
</dbReference>
<keyword evidence="3" id="KW-1185">Reference proteome</keyword>
<accession>A0ABR9QSB6</accession>